<geneLocation type="plasmid" evidence="2">
    <name>plasmid2</name>
</geneLocation>
<dbReference type="GO" id="GO:0003824">
    <property type="term" value="F:catalytic activity"/>
    <property type="evidence" value="ECO:0007669"/>
    <property type="project" value="InterPro"/>
</dbReference>
<feature type="domain" description="Endonuclease/exonuclease/phosphatase" evidence="1">
    <location>
        <begin position="4"/>
        <end position="147"/>
    </location>
</feature>
<protein>
    <recommendedName>
        <fullName evidence="1">Endonuclease/exonuclease/phosphatase domain-containing protein</fullName>
    </recommendedName>
</protein>
<dbReference type="Pfam" id="PF03372">
    <property type="entry name" value="Exo_endo_phos"/>
    <property type="match status" value="1"/>
</dbReference>
<gene>
    <name evidence="2" type="ORF">NIES2135_64740</name>
</gene>
<dbReference type="EMBL" id="AP018205">
    <property type="protein sequence ID" value="BAY59597.1"/>
    <property type="molecule type" value="Genomic_DNA"/>
</dbReference>
<evidence type="ECO:0000259" key="1">
    <source>
        <dbReference type="Pfam" id="PF03372"/>
    </source>
</evidence>
<sequence length="263" mass="29950">MKIATYNLRYGGKAGQRVHWSQIFEVANPDIFLVQETCHPQQYVTSRFWESHWHQVQWAKVGNNTWGSAVFVRSGSVKKIEVPQFEGNVVGVEVEGVAWSAVRAQKLRVISIHAPAPYKPSMNRILDWLATLTNDADLIIGGDFNLTVGVRHPGEQQQDQDLWLLKRLRKEFGLMSCWQAANPNRNLTQTLRWSRDKVTPYHCDGIFVPAAWYRYLDKCEVLTSPMWEELSDHNPVIATFSEESNPSADTPLSDITLLSTLPS</sequence>
<evidence type="ECO:0000313" key="2">
    <source>
        <dbReference type="EMBL" id="BAY59597.1"/>
    </source>
</evidence>
<name>A0A1Z4JSD7_LEPBY</name>
<dbReference type="SUPFAM" id="SSF56219">
    <property type="entry name" value="DNase I-like"/>
    <property type="match status" value="1"/>
</dbReference>
<dbReference type="AlphaFoldDB" id="A0A1Z4JSD7"/>
<dbReference type="Proteomes" id="UP000217895">
    <property type="component" value="Plasmid Plasmid2 dna"/>
</dbReference>
<evidence type="ECO:0000313" key="3">
    <source>
        <dbReference type="Proteomes" id="UP000217895"/>
    </source>
</evidence>
<proteinExistence type="predicted"/>
<keyword evidence="2" id="KW-0614">Plasmid</keyword>
<dbReference type="InterPro" id="IPR005135">
    <property type="entry name" value="Endo/exonuclease/phosphatase"/>
</dbReference>
<dbReference type="InterPro" id="IPR036691">
    <property type="entry name" value="Endo/exonu/phosph_ase_sf"/>
</dbReference>
<keyword evidence="3" id="KW-1185">Reference proteome</keyword>
<organism evidence="2 3">
    <name type="scientific">Leptolyngbya boryana NIES-2135</name>
    <dbReference type="NCBI Taxonomy" id="1973484"/>
    <lineage>
        <taxon>Bacteria</taxon>
        <taxon>Bacillati</taxon>
        <taxon>Cyanobacteriota</taxon>
        <taxon>Cyanophyceae</taxon>
        <taxon>Leptolyngbyales</taxon>
        <taxon>Leptolyngbyaceae</taxon>
        <taxon>Leptolyngbya group</taxon>
        <taxon>Leptolyngbya</taxon>
    </lineage>
</organism>
<reference evidence="2 3" key="1">
    <citation type="submission" date="2017-06" db="EMBL/GenBank/DDBJ databases">
        <title>Genome sequencing of cyanobaciteial culture collection at National Institute for Environmental Studies (NIES).</title>
        <authorList>
            <person name="Hirose Y."/>
            <person name="Shimura Y."/>
            <person name="Fujisawa T."/>
            <person name="Nakamura Y."/>
            <person name="Kawachi M."/>
        </authorList>
    </citation>
    <scope>NUCLEOTIDE SEQUENCE [LARGE SCALE GENOMIC DNA]</scope>
    <source>
        <strain evidence="2 3">NIES-2135</strain>
        <plasmid evidence="3">Plasmid Plasmid2 dna</plasmid>
    </source>
</reference>
<dbReference type="Gene3D" id="3.60.10.10">
    <property type="entry name" value="Endonuclease/exonuclease/phosphatase"/>
    <property type="match status" value="1"/>
</dbReference>
<accession>A0A1Z4JSD7</accession>